<evidence type="ECO:0000313" key="2">
    <source>
        <dbReference type="EMBL" id="CAB0036451.1"/>
    </source>
</evidence>
<accession>A0A6H5ILQ4</accession>
<evidence type="ECO:0000256" key="1">
    <source>
        <dbReference type="SAM" id="MobiDB-lite"/>
    </source>
</evidence>
<dbReference type="Proteomes" id="UP000479190">
    <property type="component" value="Unassembled WGS sequence"/>
</dbReference>
<gene>
    <name evidence="2" type="ORF">TBRA_LOCUS8318</name>
</gene>
<dbReference type="AlphaFoldDB" id="A0A6H5ILQ4"/>
<organism evidence="2 3">
    <name type="scientific">Trichogramma brassicae</name>
    <dbReference type="NCBI Taxonomy" id="86971"/>
    <lineage>
        <taxon>Eukaryota</taxon>
        <taxon>Metazoa</taxon>
        <taxon>Ecdysozoa</taxon>
        <taxon>Arthropoda</taxon>
        <taxon>Hexapoda</taxon>
        <taxon>Insecta</taxon>
        <taxon>Pterygota</taxon>
        <taxon>Neoptera</taxon>
        <taxon>Endopterygota</taxon>
        <taxon>Hymenoptera</taxon>
        <taxon>Apocrita</taxon>
        <taxon>Proctotrupomorpha</taxon>
        <taxon>Chalcidoidea</taxon>
        <taxon>Trichogrammatidae</taxon>
        <taxon>Trichogramma</taxon>
    </lineage>
</organism>
<sequence>MQRKARTYRLSTISLRGRVIMIARTLRSTVLQAVHVLHRLDEYAAGPSDHRLLQSAVAHPRHRLRRRERRSGRHQGMDGRDPGLLRHAQHRQVHPGLSQDVAAGRRAQGLSAPHGPQAVRD</sequence>
<protein>
    <submittedName>
        <fullName evidence="2">Uncharacterized protein</fullName>
    </submittedName>
</protein>
<dbReference type="EMBL" id="CADCXV010000816">
    <property type="protein sequence ID" value="CAB0036451.1"/>
    <property type="molecule type" value="Genomic_DNA"/>
</dbReference>
<keyword evidence="3" id="KW-1185">Reference proteome</keyword>
<name>A0A6H5ILQ4_9HYME</name>
<feature type="compositionally biased region" description="Basic residues" evidence="1">
    <location>
        <begin position="59"/>
        <end position="73"/>
    </location>
</feature>
<proteinExistence type="predicted"/>
<reference evidence="2 3" key="1">
    <citation type="submission" date="2020-02" db="EMBL/GenBank/DDBJ databases">
        <authorList>
            <person name="Ferguson B K."/>
        </authorList>
    </citation>
    <scope>NUCLEOTIDE SEQUENCE [LARGE SCALE GENOMIC DNA]</scope>
</reference>
<feature type="compositionally biased region" description="Basic and acidic residues" evidence="1">
    <location>
        <begin position="75"/>
        <end position="84"/>
    </location>
</feature>
<feature type="region of interest" description="Disordered" evidence="1">
    <location>
        <begin position="48"/>
        <end position="121"/>
    </location>
</feature>
<evidence type="ECO:0000313" key="3">
    <source>
        <dbReference type="Proteomes" id="UP000479190"/>
    </source>
</evidence>